<proteinExistence type="predicted"/>
<dbReference type="Proteomes" id="UP000636010">
    <property type="component" value="Unassembled WGS sequence"/>
</dbReference>
<gene>
    <name evidence="1" type="ORF">GCM10011506_04880</name>
</gene>
<accession>A0ABQ1LCI4</accession>
<dbReference type="EMBL" id="BMEC01000001">
    <property type="protein sequence ID" value="GGC22578.1"/>
    <property type="molecule type" value="Genomic_DNA"/>
</dbReference>
<reference evidence="2" key="1">
    <citation type="journal article" date="2019" name="Int. J. Syst. Evol. Microbiol.">
        <title>The Global Catalogue of Microorganisms (GCM) 10K type strain sequencing project: providing services to taxonomists for standard genome sequencing and annotation.</title>
        <authorList>
            <consortium name="The Broad Institute Genomics Platform"/>
            <consortium name="The Broad Institute Genome Sequencing Center for Infectious Disease"/>
            <person name="Wu L."/>
            <person name="Ma J."/>
        </authorList>
    </citation>
    <scope>NUCLEOTIDE SEQUENCE [LARGE SCALE GENOMIC DNA]</scope>
    <source>
        <strain evidence="2">CGMCC 1.10832</strain>
    </source>
</reference>
<protein>
    <submittedName>
        <fullName evidence="1">Uncharacterized protein</fullName>
    </submittedName>
</protein>
<keyword evidence="2" id="KW-1185">Reference proteome</keyword>
<sequence>MRTSLNETLEIENLLLQQGNLPDRLLTEAKTLTNAELRKTAEWQLTAYEVIRLHGRQKLLQEIRQVEHQLFSMSKYQSFQHRIMSIFKFKR</sequence>
<dbReference type="RefSeq" id="WP_188460202.1">
    <property type="nucleotide sequence ID" value="NZ_BAABHU010000001.1"/>
</dbReference>
<comment type="caution">
    <text evidence="1">The sequence shown here is derived from an EMBL/GenBank/DDBJ whole genome shotgun (WGS) entry which is preliminary data.</text>
</comment>
<name>A0ABQ1LCI4_9BACT</name>
<organism evidence="1 2">
    <name type="scientific">Marivirga lumbricoides</name>
    <dbReference type="NCBI Taxonomy" id="1046115"/>
    <lineage>
        <taxon>Bacteria</taxon>
        <taxon>Pseudomonadati</taxon>
        <taxon>Bacteroidota</taxon>
        <taxon>Cytophagia</taxon>
        <taxon>Cytophagales</taxon>
        <taxon>Marivirgaceae</taxon>
        <taxon>Marivirga</taxon>
    </lineage>
</organism>
<evidence type="ECO:0000313" key="1">
    <source>
        <dbReference type="EMBL" id="GGC22578.1"/>
    </source>
</evidence>
<evidence type="ECO:0000313" key="2">
    <source>
        <dbReference type="Proteomes" id="UP000636010"/>
    </source>
</evidence>